<evidence type="ECO:0000313" key="1">
    <source>
        <dbReference type="EMBL" id="RDU68295.1"/>
    </source>
</evidence>
<sequence length="164" mass="18116">MIALSTLQSHLHTTTSNPHKCFGEDSKGLNEFIGALQITNISLTKILKEIESCELEDCVSAEELQTLQNNACVRIEEIIQNTKFMGTPLFDTPLSAKVNGSMKDICFENPLALSQDFSAMKGFIEDKRTESNDLLLELSEALLAPSNKRFESVDSTKLATMLKG</sequence>
<dbReference type="Gene3D" id="3.30.1120.180">
    <property type="entry name" value="Flagellar FLiS export co-chaperone, HP1076"/>
    <property type="match status" value="1"/>
</dbReference>
<protein>
    <submittedName>
        <fullName evidence="1">Uncharacterized protein</fullName>
    </submittedName>
</protein>
<gene>
    <name evidence="1" type="ORF">CQA54_00300</name>
</gene>
<dbReference type="OrthoDB" id="5321935at2"/>
<dbReference type="RefSeq" id="WP_115570257.1">
    <property type="nucleotide sequence ID" value="NZ_NXLT01000001.1"/>
</dbReference>
<proteinExistence type="predicted"/>
<comment type="caution">
    <text evidence="1">The sequence shown here is derived from an EMBL/GenBank/DDBJ whole genome shotgun (WGS) entry which is preliminary data.</text>
</comment>
<dbReference type="AlphaFoldDB" id="A0A3D8ITR3"/>
<dbReference type="Pfam" id="PF16522">
    <property type="entry name" value="FliS_cochap"/>
    <property type="match status" value="1"/>
</dbReference>
<name>A0A3D8ITR3_9HELI</name>
<dbReference type="InterPro" id="IPR038315">
    <property type="entry name" value="FliS_cochap_sf"/>
</dbReference>
<reference evidence="1 2" key="1">
    <citation type="submission" date="2018-04" db="EMBL/GenBank/DDBJ databases">
        <title>Novel Campyloabacter and Helicobacter Species and Strains.</title>
        <authorList>
            <person name="Mannion A.J."/>
            <person name="Shen Z."/>
            <person name="Fox J.G."/>
        </authorList>
    </citation>
    <scope>NUCLEOTIDE SEQUENCE [LARGE SCALE GENOMIC DNA]</scope>
    <source>
        <strain evidence="1 2">MIT 12-6600</strain>
    </source>
</reference>
<dbReference type="InterPro" id="IPR032411">
    <property type="entry name" value="FliS_cochap"/>
</dbReference>
<organism evidence="1 2">
    <name type="scientific">Helicobacter equorum</name>
    <dbReference type="NCBI Taxonomy" id="361872"/>
    <lineage>
        <taxon>Bacteria</taxon>
        <taxon>Pseudomonadati</taxon>
        <taxon>Campylobacterota</taxon>
        <taxon>Epsilonproteobacteria</taxon>
        <taxon>Campylobacterales</taxon>
        <taxon>Helicobacteraceae</taxon>
        <taxon>Helicobacter</taxon>
    </lineage>
</organism>
<dbReference type="Proteomes" id="UP000256514">
    <property type="component" value="Unassembled WGS sequence"/>
</dbReference>
<accession>A0A3D8ITR3</accession>
<keyword evidence="2" id="KW-1185">Reference proteome</keyword>
<dbReference type="EMBL" id="NXLT01000001">
    <property type="protein sequence ID" value="RDU68295.1"/>
    <property type="molecule type" value="Genomic_DNA"/>
</dbReference>
<evidence type="ECO:0000313" key="2">
    <source>
        <dbReference type="Proteomes" id="UP000256514"/>
    </source>
</evidence>